<dbReference type="InterPro" id="IPR005119">
    <property type="entry name" value="LysR_subst-bd"/>
</dbReference>
<evidence type="ECO:0000256" key="3">
    <source>
        <dbReference type="ARBA" id="ARBA00023125"/>
    </source>
</evidence>
<dbReference type="FunFam" id="1.10.10.10:FF:000001">
    <property type="entry name" value="LysR family transcriptional regulator"/>
    <property type="match status" value="1"/>
</dbReference>
<organism evidence="6 7">
    <name type="scientific">Paludibacterium paludis</name>
    <dbReference type="NCBI Taxonomy" id="1225769"/>
    <lineage>
        <taxon>Bacteria</taxon>
        <taxon>Pseudomonadati</taxon>
        <taxon>Pseudomonadota</taxon>
        <taxon>Betaproteobacteria</taxon>
        <taxon>Neisseriales</taxon>
        <taxon>Chromobacteriaceae</taxon>
        <taxon>Paludibacterium</taxon>
    </lineage>
</organism>
<dbReference type="RefSeq" id="WP_189535880.1">
    <property type="nucleotide sequence ID" value="NZ_BMYX01000020.1"/>
</dbReference>
<evidence type="ECO:0000313" key="7">
    <source>
        <dbReference type="Proteomes" id="UP000645257"/>
    </source>
</evidence>
<dbReference type="InterPro" id="IPR036388">
    <property type="entry name" value="WH-like_DNA-bd_sf"/>
</dbReference>
<dbReference type="PANTHER" id="PTHR30537:SF21">
    <property type="entry name" value="HTH-TYPE TRANSCRIPTIONAL REGULATOR SINR-RELATED"/>
    <property type="match status" value="1"/>
</dbReference>
<dbReference type="InterPro" id="IPR036390">
    <property type="entry name" value="WH_DNA-bd_sf"/>
</dbReference>
<reference evidence="6" key="1">
    <citation type="journal article" date="2014" name="Int. J. Syst. Evol. Microbiol.">
        <title>Complete genome sequence of Corynebacterium casei LMG S-19264T (=DSM 44701T), isolated from a smear-ripened cheese.</title>
        <authorList>
            <consortium name="US DOE Joint Genome Institute (JGI-PGF)"/>
            <person name="Walter F."/>
            <person name="Albersmeier A."/>
            <person name="Kalinowski J."/>
            <person name="Ruckert C."/>
        </authorList>
    </citation>
    <scope>NUCLEOTIDE SEQUENCE</scope>
    <source>
        <strain evidence="6">KCTC 32182</strain>
    </source>
</reference>
<protein>
    <submittedName>
        <fullName evidence="6">LysR family transcriptional regulator</fullName>
    </submittedName>
</protein>
<dbReference type="Pfam" id="PF00126">
    <property type="entry name" value="HTH_1"/>
    <property type="match status" value="1"/>
</dbReference>
<dbReference type="SUPFAM" id="SSF46785">
    <property type="entry name" value="Winged helix' DNA-binding domain"/>
    <property type="match status" value="1"/>
</dbReference>
<dbReference type="PROSITE" id="PS50931">
    <property type="entry name" value="HTH_LYSR"/>
    <property type="match status" value="1"/>
</dbReference>
<evidence type="ECO:0000256" key="1">
    <source>
        <dbReference type="ARBA" id="ARBA00009437"/>
    </source>
</evidence>
<dbReference type="EMBL" id="BMYX01000020">
    <property type="protein sequence ID" value="GGY24701.1"/>
    <property type="molecule type" value="Genomic_DNA"/>
</dbReference>
<feature type="domain" description="HTH lysR-type" evidence="5">
    <location>
        <begin position="1"/>
        <end position="53"/>
    </location>
</feature>
<dbReference type="InterPro" id="IPR000847">
    <property type="entry name" value="LysR_HTH_N"/>
</dbReference>
<reference evidence="6" key="2">
    <citation type="submission" date="2020-09" db="EMBL/GenBank/DDBJ databases">
        <authorList>
            <person name="Sun Q."/>
            <person name="Kim S."/>
        </authorList>
    </citation>
    <scope>NUCLEOTIDE SEQUENCE</scope>
    <source>
        <strain evidence="6">KCTC 32182</strain>
    </source>
</reference>
<keyword evidence="7" id="KW-1185">Reference proteome</keyword>
<dbReference type="Gene3D" id="3.40.190.290">
    <property type="match status" value="1"/>
</dbReference>
<keyword evidence="2" id="KW-0805">Transcription regulation</keyword>
<keyword evidence="4" id="KW-0804">Transcription</keyword>
<evidence type="ECO:0000256" key="4">
    <source>
        <dbReference type="ARBA" id="ARBA00023163"/>
    </source>
</evidence>
<dbReference type="AlphaFoldDB" id="A0A918P654"/>
<accession>A0A918P654</accession>
<proteinExistence type="inferred from homology"/>
<dbReference type="InterPro" id="IPR058163">
    <property type="entry name" value="LysR-type_TF_proteobact-type"/>
</dbReference>
<evidence type="ECO:0000256" key="2">
    <source>
        <dbReference type="ARBA" id="ARBA00023015"/>
    </source>
</evidence>
<comment type="caution">
    <text evidence="6">The sequence shown here is derived from an EMBL/GenBank/DDBJ whole genome shotgun (WGS) entry which is preliminary data.</text>
</comment>
<evidence type="ECO:0000259" key="5">
    <source>
        <dbReference type="PROSITE" id="PS50931"/>
    </source>
</evidence>
<evidence type="ECO:0000313" key="6">
    <source>
        <dbReference type="EMBL" id="GGY24701.1"/>
    </source>
</evidence>
<dbReference type="Proteomes" id="UP000645257">
    <property type="component" value="Unassembled WGS sequence"/>
</dbReference>
<gene>
    <name evidence="6" type="ORF">GCM10011289_30400</name>
</gene>
<comment type="similarity">
    <text evidence="1">Belongs to the LysR transcriptional regulatory family.</text>
</comment>
<dbReference type="CDD" id="cd08422">
    <property type="entry name" value="PBP2_CrgA_like"/>
    <property type="match status" value="1"/>
</dbReference>
<dbReference type="GO" id="GO:0043565">
    <property type="term" value="F:sequence-specific DNA binding"/>
    <property type="evidence" value="ECO:0007669"/>
    <property type="project" value="TreeGrafter"/>
</dbReference>
<dbReference type="Pfam" id="PF03466">
    <property type="entry name" value="LysR_substrate"/>
    <property type="match status" value="1"/>
</dbReference>
<name>A0A918P654_9NEIS</name>
<dbReference type="GO" id="GO:0006351">
    <property type="term" value="P:DNA-templated transcription"/>
    <property type="evidence" value="ECO:0007669"/>
    <property type="project" value="TreeGrafter"/>
</dbReference>
<dbReference type="SUPFAM" id="SSF53850">
    <property type="entry name" value="Periplasmic binding protein-like II"/>
    <property type="match status" value="1"/>
</dbReference>
<dbReference type="Gene3D" id="1.10.10.10">
    <property type="entry name" value="Winged helix-like DNA-binding domain superfamily/Winged helix DNA-binding domain"/>
    <property type="match status" value="1"/>
</dbReference>
<dbReference type="GO" id="GO:0003700">
    <property type="term" value="F:DNA-binding transcription factor activity"/>
    <property type="evidence" value="ECO:0007669"/>
    <property type="project" value="InterPro"/>
</dbReference>
<keyword evidence="3" id="KW-0238">DNA-binding</keyword>
<dbReference type="PANTHER" id="PTHR30537">
    <property type="entry name" value="HTH-TYPE TRANSCRIPTIONAL REGULATOR"/>
    <property type="match status" value="1"/>
</dbReference>
<sequence length="301" mass="33035">MKVFCQVVDSGSMANAARVLALAPASVTGTVARLERHLGVSLLRRSTRTLGVTEAGEAWYRHARQILRQTAEAEETAKKHAREPHGRLRVTASAGVARSFLYPWLPDFCRQYPLIGVDLHISDRLVDLRAQGMDLALRTGPVTGADYVALPLARYPHLTCASPAYLAMHGTPAHPDELERHACLTYQTRAEWRYQAGEETLDYTVTGHLVSNDANALLAWAEGGLGIVRQPAWAVAAALKEGRLTPLLEAYTVRRTSQLTILHAVLPEQGFRPRKVEAFLAALRRHAPNVWPGTAEPPPPA</sequence>